<reference evidence="1" key="1">
    <citation type="submission" date="2019-12" db="EMBL/GenBank/DDBJ databases">
        <title>Genome sequencing and annotation of Brassica cretica.</title>
        <authorList>
            <person name="Studholme D.J."/>
            <person name="Sarris P.F."/>
        </authorList>
    </citation>
    <scope>NUCLEOTIDE SEQUENCE</scope>
    <source>
        <strain evidence="1">PFS-001/15</strain>
        <tissue evidence="1">Leaf</tissue>
    </source>
</reference>
<sequence>MNVGDDDRLLAVLFSIKFVDPTSYDSRYALVVYESRWIVGFEWFRLRSDDGVAVSRRIADSGAEGRREGGARFARIERRSSN</sequence>
<proteinExistence type="predicted"/>
<dbReference type="EMBL" id="QGKW02001940">
    <property type="protein sequence ID" value="KAF2555892.1"/>
    <property type="molecule type" value="Genomic_DNA"/>
</dbReference>
<evidence type="ECO:0000313" key="1">
    <source>
        <dbReference type="EMBL" id="KAF2555892.1"/>
    </source>
</evidence>
<gene>
    <name evidence="1" type="ORF">F2Q68_00015986</name>
</gene>
<dbReference type="AlphaFoldDB" id="A0A8S9HHY5"/>
<comment type="caution">
    <text evidence="1">The sequence shown here is derived from an EMBL/GenBank/DDBJ whole genome shotgun (WGS) entry which is preliminary data.</text>
</comment>
<evidence type="ECO:0000313" key="2">
    <source>
        <dbReference type="Proteomes" id="UP000712281"/>
    </source>
</evidence>
<protein>
    <submittedName>
        <fullName evidence="1">Uncharacterized protein</fullName>
    </submittedName>
</protein>
<dbReference type="Proteomes" id="UP000712281">
    <property type="component" value="Unassembled WGS sequence"/>
</dbReference>
<name>A0A8S9HHY5_BRACR</name>
<accession>A0A8S9HHY5</accession>
<organism evidence="1 2">
    <name type="scientific">Brassica cretica</name>
    <name type="common">Mustard</name>
    <dbReference type="NCBI Taxonomy" id="69181"/>
    <lineage>
        <taxon>Eukaryota</taxon>
        <taxon>Viridiplantae</taxon>
        <taxon>Streptophyta</taxon>
        <taxon>Embryophyta</taxon>
        <taxon>Tracheophyta</taxon>
        <taxon>Spermatophyta</taxon>
        <taxon>Magnoliopsida</taxon>
        <taxon>eudicotyledons</taxon>
        <taxon>Gunneridae</taxon>
        <taxon>Pentapetalae</taxon>
        <taxon>rosids</taxon>
        <taxon>malvids</taxon>
        <taxon>Brassicales</taxon>
        <taxon>Brassicaceae</taxon>
        <taxon>Brassiceae</taxon>
        <taxon>Brassica</taxon>
    </lineage>
</organism>